<organism evidence="7">
    <name type="scientific">Eucalyptus grandis</name>
    <name type="common">Flooded gum</name>
    <dbReference type="NCBI Taxonomy" id="71139"/>
    <lineage>
        <taxon>Eukaryota</taxon>
        <taxon>Viridiplantae</taxon>
        <taxon>Streptophyta</taxon>
        <taxon>Embryophyta</taxon>
        <taxon>Tracheophyta</taxon>
        <taxon>Spermatophyta</taxon>
        <taxon>Magnoliopsida</taxon>
        <taxon>eudicotyledons</taxon>
        <taxon>Gunneridae</taxon>
        <taxon>Pentapetalae</taxon>
        <taxon>rosids</taxon>
        <taxon>malvids</taxon>
        <taxon>Myrtales</taxon>
        <taxon>Myrtaceae</taxon>
        <taxon>Myrtoideae</taxon>
        <taxon>Eucalypteae</taxon>
        <taxon>Eucalyptus</taxon>
    </lineage>
</organism>
<comment type="function">
    <text evidence="4">The B regulatory subunit may modulate substrate selectivity and catalytic activity, and may also direct the localization of the catalytic enzyme to a particular subcellular compartment.</text>
</comment>
<keyword evidence="2 5" id="KW-0853">WD repeat</keyword>
<name>A0A059CYL9_EUCGR</name>
<dbReference type="SUPFAM" id="SSF50978">
    <property type="entry name" value="WD40 repeat-like"/>
    <property type="match status" value="1"/>
</dbReference>
<proteinExistence type="inferred from homology"/>
<evidence type="ECO:0000256" key="4">
    <source>
        <dbReference type="ARBA" id="ARBA00034298"/>
    </source>
</evidence>
<evidence type="ECO:0000256" key="3">
    <source>
        <dbReference type="ARBA" id="ARBA00022737"/>
    </source>
</evidence>
<dbReference type="InterPro" id="IPR018067">
    <property type="entry name" value="PP2A_PR55_CS"/>
</dbReference>
<dbReference type="GO" id="GO:0000159">
    <property type="term" value="C:protein phosphatase type 2A complex"/>
    <property type="evidence" value="ECO:0007669"/>
    <property type="project" value="UniProtKB-UniRule"/>
</dbReference>
<protein>
    <recommendedName>
        <fullName evidence="6">Serine/threonine-protein phosphatase 2A 55 kDa regulatory subunit B</fullName>
    </recommendedName>
</protein>
<sequence length="498" mass="56378">MTPTAVGSGAPPLEWKLSQVLGEPSPGEEARDDDVVSAIEFDKTGDHLAVGDRGGRVVIFKRKDGGKDHRFRSQLERSDSDLAWHPEYRYMTEFQSHEPEFDYLKSLEIEEKINKVKWCPMPNGSLFMLSTNDRTIKLWKVKERRMKKVREKDLSPYISPENALLAERSYLSDQENINFDDGYHAERTEKIAQQELPLHELPGIADNSDDALARCRKIYAHAHDFNINSVSNNSDGETFVSADDLRINLWNMEISGQCFNIIDIKPTNMEDLTEVITSAQFHPVHCNLLAYSSSRGFIRLVDMRQSALCDHSARILQDGEQRGSKSFFTEIIASISDIKFAADGRYLMSRDYLNLKLWDLHMGSKPVATFKVHDHLCPRLSDLYDNDSIFDKFDCCLTGDGLHFATGSYSYLLRIFSRGFGSAEGVTVGSRKNPSRRARRSSIASLARGFYRLAHENSSSVANDTPCDLKQKLLRLAWHPTDNLIACAAGSSLFMYHA</sequence>
<dbReference type="FunFam" id="2.130.10.10:FF:000609">
    <property type="entry name" value="Serine/threonine-protein phosphatase 2A 55 kDa regulatory subunit B"/>
    <property type="match status" value="1"/>
</dbReference>
<dbReference type="AlphaFoldDB" id="A0A059CYL9"/>
<reference evidence="7" key="1">
    <citation type="submission" date="2013-07" db="EMBL/GenBank/DDBJ databases">
        <title>The genome of Eucalyptus grandis.</title>
        <authorList>
            <person name="Schmutz J."/>
            <person name="Hayes R."/>
            <person name="Myburg A."/>
            <person name="Tuskan G."/>
            <person name="Grattapaglia D."/>
            <person name="Rokhsar D.S."/>
        </authorList>
    </citation>
    <scope>NUCLEOTIDE SEQUENCE</scope>
    <source>
        <tissue evidence="7">Leaf extractions</tissue>
    </source>
</reference>
<dbReference type="GO" id="GO:0019888">
    <property type="term" value="F:protein phosphatase regulator activity"/>
    <property type="evidence" value="ECO:0007669"/>
    <property type="project" value="InterPro"/>
</dbReference>
<dbReference type="InterPro" id="IPR036322">
    <property type="entry name" value="WD40_repeat_dom_sf"/>
</dbReference>
<dbReference type="Gene3D" id="2.130.10.10">
    <property type="entry name" value="YVTN repeat-like/Quinoprotein amine dehydrogenase"/>
    <property type="match status" value="2"/>
</dbReference>
<evidence type="ECO:0000256" key="6">
    <source>
        <dbReference type="RuleBase" id="RU331113"/>
    </source>
</evidence>
<dbReference type="SMART" id="SM00320">
    <property type="entry name" value="WD40"/>
    <property type="match status" value="7"/>
</dbReference>
<dbReference type="InterPro" id="IPR015943">
    <property type="entry name" value="WD40/YVTN_repeat-like_dom_sf"/>
</dbReference>
<dbReference type="InterPro" id="IPR000009">
    <property type="entry name" value="PP2A_PR55"/>
</dbReference>
<dbReference type="PANTHER" id="PTHR11871">
    <property type="entry name" value="PROTEIN PHOSPHATASE PP2A REGULATORY SUBUNIT B"/>
    <property type="match status" value="1"/>
</dbReference>
<evidence type="ECO:0000313" key="7">
    <source>
        <dbReference type="EMBL" id="KCW83324.1"/>
    </source>
</evidence>
<dbReference type="EMBL" id="KK198754">
    <property type="protein sequence ID" value="KCW83324.1"/>
    <property type="molecule type" value="Genomic_DNA"/>
</dbReference>
<feature type="repeat" description="WD" evidence="5">
    <location>
        <begin position="122"/>
        <end position="149"/>
    </location>
</feature>
<evidence type="ECO:0000256" key="1">
    <source>
        <dbReference type="ARBA" id="ARBA00008259"/>
    </source>
</evidence>
<dbReference type="PRINTS" id="PR00600">
    <property type="entry name" value="PP2APR55"/>
</dbReference>
<dbReference type="InterPro" id="IPR001680">
    <property type="entry name" value="WD40_rpt"/>
</dbReference>
<dbReference type="PIRSF" id="PIRSF037309">
    <property type="entry name" value="PP2A_PR55"/>
    <property type="match status" value="1"/>
</dbReference>
<dbReference type="Pfam" id="PF00400">
    <property type="entry name" value="WD40"/>
    <property type="match status" value="1"/>
</dbReference>
<keyword evidence="3 6" id="KW-0677">Repeat</keyword>
<dbReference type="Gramene" id="KCW83324">
    <property type="protein sequence ID" value="KCW83324"/>
    <property type="gene ID" value="EUGRSUZ_B00253"/>
</dbReference>
<gene>
    <name evidence="7" type="ORF">EUGRSUZ_B00253</name>
</gene>
<evidence type="ECO:0000256" key="2">
    <source>
        <dbReference type="ARBA" id="ARBA00022574"/>
    </source>
</evidence>
<comment type="similarity">
    <text evidence="1 6">Belongs to the phosphatase 2A regulatory subunit B family.</text>
</comment>
<evidence type="ECO:0000256" key="5">
    <source>
        <dbReference type="PROSITE-ProRule" id="PRU00221"/>
    </source>
</evidence>
<accession>A0A059CYL9</accession>
<dbReference type="PROSITE" id="PS01024">
    <property type="entry name" value="PR55_1"/>
    <property type="match status" value="1"/>
</dbReference>
<dbReference type="PROSITE" id="PS50082">
    <property type="entry name" value="WD_REPEATS_2"/>
    <property type="match status" value="1"/>
</dbReference>